<keyword evidence="3" id="KW-1185">Reference proteome</keyword>
<comment type="caution">
    <text evidence="2">The sequence shown here is derived from an EMBL/GenBank/DDBJ whole genome shotgun (WGS) entry which is preliminary data.</text>
</comment>
<proteinExistence type="predicted"/>
<keyword evidence="1" id="KW-0812">Transmembrane</keyword>
<keyword evidence="1" id="KW-1133">Transmembrane helix</keyword>
<accession>A0ABN7VAR3</accession>
<evidence type="ECO:0000313" key="3">
    <source>
        <dbReference type="Proteomes" id="UP000789901"/>
    </source>
</evidence>
<dbReference type="EMBL" id="CAJVQB010011961">
    <property type="protein sequence ID" value="CAG8751742.1"/>
    <property type="molecule type" value="Genomic_DNA"/>
</dbReference>
<gene>
    <name evidence="2" type="ORF">GMARGA_LOCUS16469</name>
</gene>
<protein>
    <submittedName>
        <fullName evidence="2">40115_t:CDS:1</fullName>
    </submittedName>
</protein>
<keyword evidence="1" id="KW-0472">Membrane</keyword>
<reference evidence="2 3" key="1">
    <citation type="submission" date="2021-06" db="EMBL/GenBank/DDBJ databases">
        <authorList>
            <person name="Kallberg Y."/>
            <person name="Tangrot J."/>
            <person name="Rosling A."/>
        </authorList>
    </citation>
    <scope>NUCLEOTIDE SEQUENCE [LARGE SCALE GENOMIC DNA]</scope>
    <source>
        <strain evidence="2 3">120-4 pot B 10/14</strain>
    </source>
</reference>
<feature type="transmembrane region" description="Helical" evidence="1">
    <location>
        <begin position="154"/>
        <end position="177"/>
    </location>
</feature>
<feature type="transmembrane region" description="Helical" evidence="1">
    <location>
        <begin position="119"/>
        <end position="142"/>
    </location>
</feature>
<feature type="transmembrane region" description="Helical" evidence="1">
    <location>
        <begin position="189"/>
        <end position="212"/>
    </location>
</feature>
<name>A0ABN7VAR3_GIGMA</name>
<organism evidence="2 3">
    <name type="scientific">Gigaspora margarita</name>
    <dbReference type="NCBI Taxonomy" id="4874"/>
    <lineage>
        <taxon>Eukaryota</taxon>
        <taxon>Fungi</taxon>
        <taxon>Fungi incertae sedis</taxon>
        <taxon>Mucoromycota</taxon>
        <taxon>Glomeromycotina</taxon>
        <taxon>Glomeromycetes</taxon>
        <taxon>Diversisporales</taxon>
        <taxon>Gigasporaceae</taxon>
        <taxon>Gigaspora</taxon>
    </lineage>
</organism>
<evidence type="ECO:0000256" key="1">
    <source>
        <dbReference type="SAM" id="Phobius"/>
    </source>
</evidence>
<feature type="transmembrane region" description="Helical" evidence="1">
    <location>
        <begin position="79"/>
        <end position="98"/>
    </location>
</feature>
<sequence>MVNFFNIDDTYKKSSQDTFGNIINNLMPVIFILLLSISQDENSSWKTNFLPIFDDFLYNTITWIIPLTVSIIHKLHGELIFAICNAIPHIICVGISYCKNKRLNVSNTDKHDEIGTNDPAFLFGEIFIGFVPILVIPIFWLFNIPHIDDPTIKQAFVVVFSLIIIYQFTLVIFLCLFPNYIHNKLISIIAVLSLCAPGTLQTILIMIAYPVNSSFRKFMFFILGTFLSRISTYFAGEFPKNLRATPTTYILYVVNQFRSNITQLKPTFEDIESRVTKLEENVLIIRKTAH</sequence>
<feature type="transmembrane region" description="Helical" evidence="1">
    <location>
        <begin position="18"/>
        <end position="35"/>
    </location>
</feature>
<feature type="transmembrane region" description="Helical" evidence="1">
    <location>
        <begin position="218"/>
        <end position="236"/>
    </location>
</feature>
<evidence type="ECO:0000313" key="2">
    <source>
        <dbReference type="EMBL" id="CAG8751742.1"/>
    </source>
</evidence>
<dbReference type="Proteomes" id="UP000789901">
    <property type="component" value="Unassembled WGS sequence"/>
</dbReference>